<sequence>MEHVARIAEVESTAAKARLKRGWGVFDIPEADFSAIEVYMAKKVPLTIRVDIQELFPFLLKDPFYRYGVLNMVCNPFSDSRVSLFGSAYLLLKDSLRARTTVATSKENLGPNIRRVGTLDHLWHVLETVSSHEATRIHAVATGRRAKATVSKDSKYSEIQIHGMLDMRKDVAAVVVQHQDLNNPKLGGLVRELSKLYLIPVLTCEELDELLDDRRWSTVVNQRANIIFQETMAVCDTAFHAPYAR</sequence>
<dbReference type="Proteomes" id="UP000515125">
    <property type="component" value="Unplaced"/>
</dbReference>
<organism evidence="1 2">
    <name type="scientific">Cyclospora cayetanensis</name>
    <dbReference type="NCBI Taxonomy" id="88456"/>
    <lineage>
        <taxon>Eukaryota</taxon>
        <taxon>Sar</taxon>
        <taxon>Alveolata</taxon>
        <taxon>Apicomplexa</taxon>
        <taxon>Conoidasida</taxon>
        <taxon>Coccidia</taxon>
        <taxon>Eucoccidiorida</taxon>
        <taxon>Eimeriorina</taxon>
        <taxon>Eimeriidae</taxon>
        <taxon>Cyclospora</taxon>
    </lineage>
</organism>
<protein>
    <submittedName>
        <fullName evidence="2">Uncharacterized protein LOC34620695</fullName>
    </submittedName>
</protein>
<evidence type="ECO:0000313" key="1">
    <source>
        <dbReference type="Proteomes" id="UP000515125"/>
    </source>
</evidence>
<gene>
    <name evidence="2" type="primary">LOC34620695</name>
</gene>
<dbReference type="RefSeq" id="XP_026192660.1">
    <property type="nucleotide sequence ID" value="XM_026336875.1"/>
</dbReference>
<keyword evidence="1" id="KW-1185">Reference proteome</keyword>
<dbReference type="OrthoDB" id="420861at2759"/>
<evidence type="ECO:0000313" key="2">
    <source>
        <dbReference type="RefSeq" id="XP_026192660.1"/>
    </source>
</evidence>
<accession>A0A6P6RZX9</accession>
<dbReference type="GeneID" id="34620695"/>
<dbReference type="AlphaFoldDB" id="A0A6P6RZX9"/>
<reference evidence="2" key="1">
    <citation type="submission" date="2025-08" db="UniProtKB">
        <authorList>
            <consortium name="RefSeq"/>
        </authorList>
    </citation>
    <scope>IDENTIFICATION</scope>
</reference>
<proteinExistence type="predicted"/>
<name>A0A6P6RZX9_9EIME</name>